<reference evidence="1" key="2">
    <citation type="submission" date="2021-02" db="EMBL/GenBank/DDBJ databases">
        <title>Aspergillus puulaauensis MK2 genome sequence.</title>
        <authorList>
            <person name="Futagami T."/>
            <person name="Mori K."/>
            <person name="Kadooka C."/>
            <person name="Tanaka T."/>
        </authorList>
    </citation>
    <scope>NUCLEOTIDE SEQUENCE</scope>
    <source>
        <strain evidence="1">MK2</strain>
    </source>
</reference>
<dbReference type="EMBL" id="AP024444">
    <property type="protein sequence ID" value="BCS19709.1"/>
    <property type="molecule type" value="Genomic_DNA"/>
</dbReference>
<protein>
    <submittedName>
        <fullName evidence="1">Uncharacterized protein</fullName>
    </submittedName>
</protein>
<organism evidence="1 2">
    <name type="scientific">Aspergillus puulaauensis</name>
    <dbReference type="NCBI Taxonomy" id="1220207"/>
    <lineage>
        <taxon>Eukaryota</taxon>
        <taxon>Fungi</taxon>
        <taxon>Dikarya</taxon>
        <taxon>Ascomycota</taxon>
        <taxon>Pezizomycotina</taxon>
        <taxon>Eurotiomycetes</taxon>
        <taxon>Eurotiomycetidae</taxon>
        <taxon>Eurotiales</taxon>
        <taxon>Aspergillaceae</taxon>
        <taxon>Aspergillus</taxon>
    </lineage>
</organism>
<accession>A0A7R7XFH0</accession>
<sequence>MTEPALTNGHSGAEAERELGSCWFLNTGVLDMMAGAARIRIQALLNPVSSSVNVRETPSSINSCVAELQEIDSYARRPSDTRRHLRSGSTLNSTASLLNDIRALRVVELINDYRTLLVNTIDQIISIPLNILEKVGYSTLIQSHAALQGLLADAYEPTAVVAGIEGSGNEAAKITYLREVILDASARRHQAQKVYLNVAAVKRWVLLRENVKDSLSEHSLTVRLGEIDAMLCRDIDIITDAPVAARLHEADVRAGYWVEEDPPLTAILFWIQRCSLALRRGECNPTVMQ</sequence>
<dbReference type="AlphaFoldDB" id="A0A7R7XFH0"/>
<evidence type="ECO:0000313" key="1">
    <source>
        <dbReference type="EMBL" id="BCS19709.1"/>
    </source>
</evidence>
<evidence type="ECO:0000313" key="2">
    <source>
        <dbReference type="Proteomes" id="UP000654913"/>
    </source>
</evidence>
<gene>
    <name evidence="1" type="ORF">APUU_20141S</name>
</gene>
<dbReference type="Proteomes" id="UP000654913">
    <property type="component" value="Chromosome 2"/>
</dbReference>
<dbReference type="KEGG" id="apuu:APUU_20141S"/>
<dbReference type="GeneID" id="64969714"/>
<name>A0A7R7XFH0_9EURO</name>
<proteinExistence type="predicted"/>
<reference evidence="1" key="1">
    <citation type="submission" date="2021-01" db="EMBL/GenBank/DDBJ databases">
        <authorList>
            <consortium name="Aspergillus puulaauensis MK2 genome sequencing consortium"/>
            <person name="Kazuki M."/>
            <person name="Futagami T."/>
        </authorList>
    </citation>
    <scope>NUCLEOTIDE SEQUENCE</scope>
    <source>
        <strain evidence="1">MK2</strain>
    </source>
</reference>
<keyword evidence="2" id="KW-1185">Reference proteome</keyword>
<dbReference type="RefSeq" id="XP_041551903.1">
    <property type="nucleotide sequence ID" value="XM_041698749.1"/>
</dbReference>
<dbReference type="OrthoDB" id="4510061at2759"/>